<dbReference type="OrthoDB" id="6509908at2759"/>
<evidence type="ECO:0000313" key="3">
    <source>
        <dbReference type="Proteomes" id="UP000242875"/>
    </source>
</evidence>
<evidence type="ECO:0000256" key="1">
    <source>
        <dbReference type="SAM" id="MobiDB-lite"/>
    </source>
</evidence>
<dbReference type="EMBL" id="MVBO01000214">
    <property type="protein sequence ID" value="OZJ01942.1"/>
    <property type="molecule type" value="Genomic_DNA"/>
</dbReference>
<dbReference type="Proteomes" id="UP000242875">
    <property type="component" value="Unassembled WGS sequence"/>
</dbReference>
<protein>
    <submittedName>
        <fullName evidence="2">Uncharacterized protein</fullName>
    </submittedName>
</protein>
<gene>
    <name evidence="2" type="ORF">BZG36_05398</name>
</gene>
<feature type="non-terminal residue" evidence="2">
    <location>
        <position position="89"/>
    </location>
</feature>
<dbReference type="AlphaFoldDB" id="A0A261XUB9"/>
<accession>A0A261XUB9</accession>
<organism evidence="2 3">
    <name type="scientific">Bifiguratus adelaidae</name>
    <dbReference type="NCBI Taxonomy" id="1938954"/>
    <lineage>
        <taxon>Eukaryota</taxon>
        <taxon>Fungi</taxon>
        <taxon>Fungi incertae sedis</taxon>
        <taxon>Mucoromycota</taxon>
        <taxon>Mucoromycotina</taxon>
        <taxon>Endogonomycetes</taxon>
        <taxon>Endogonales</taxon>
        <taxon>Endogonales incertae sedis</taxon>
        <taxon>Bifiguratus</taxon>
    </lineage>
</organism>
<evidence type="ECO:0000313" key="2">
    <source>
        <dbReference type="EMBL" id="OZJ01942.1"/>
    </source>
</evidence>
<name>A0A261XUB9_9FUNG</name>
<keyword evidence="3" id="KW-1185">Reference proteome</keyword>
<reference evidence="2 3" key="1">
    <citation type="journal article" date="2017" name="Mycologia">
        <title>Bifiguratus adelaidae, gen. et sp. nov., a new member of Mucoromycotina in endophytic and soil-dwelling habitats.</title>
        <authorList>
            <person name="Torres-Cruz T.J."/>
            <person name="Billingsley Tobias T.L."/>
            <person name="Almatruk M."/>
            <person name="Hesse C."/>
            <person name="Kuske C.R."/>
            <person name="Desiro A."/>
            <person name="Benucci G.M."/>
            <person name="Bonito G."/>
            <person name="Stajich J.E."/>
            <person name="Dunlap C."/>
            <person name="Arnold A.E."/>
            <person name="Porras-Alfaro A."/>
        </authorList>
    </citation>
    <scope>NUCLEOTIDE SEQUENCE [LARGE SCALE GENOMIC DNA]</scope>
    <source>
        <strain evidence="2 3">AZ0501</strain>
    </source>
</reference>
<comment type="caution">
    <text evidence="2">The sequence shown here is derived from an EMBL/GenBank/DDBJ whole genome shotgun (WGS) entry which is preliminary data.</text>
</comment>
<sequence length="89" mass="9583">MTSTDTSTSHVENDQKFISDENLPFSAPPAITSPNGELEAGICVMAGSFVWFCCFGLTNASGVFQTYYEVHSSQTTANSSTIAWIASFE</sequence>
<proteinExistence type="predicted"/>
<feature type="compositionally biased region" description="Polar residues" evidence="1">
    <location>
        <begin position="1"/>
        <end position="10"/>
    </location>
</feature>
<feature type="region of interest" description="Disordered" evidence="1">
    <location>
        <begin position="1"/>
        <end position="22"/>
    </location>
</feature>